<dbReference type="Proteomes" id="UP000061010">
    <property type="component" value="Chromosome"/>
</dbReference>
<evidence type="ECO:0000259" key="4">
    <source>
        <dbReference type="PROSITE" id="PS01124"/>
    </source>
</evidence>
<dbReference type="SMART" id="SM00342">
    <property type="entry name" value="HTH_ARAC"/>
    <property type="match status" value="1"/>
</dbReference>
<dbReference type="SMART" id="SM00871">
    <property type="entry name" value="AraC_E_bind"/>
    <property type="match status" value="1"/>
</dbReference>
<evidence type="ECO:0000256" key="2">
    <source>
        <dbReference type="ARBA" id="ARBA00023125"/>
    </source>
</evidence>
<dbReference type="InterPro" id="IPR029442">
    <property type="entry name" value="GyrI-like"/>
</dbReference>
<feature type="domain" description="HTH araC/xylS-type" evidence="4">
    <location>
        <begin position="5"/>
        <end position="103"/>
    </location>
</feature>
<dbReference type="PANTHER" id="PTHR47504">
    <property type="entry name" value="RIGHT ORIGIN-BINDING PROTEIN"/>
    <property type="match status" value="1"/>
</dbReference>
<evidence type="ECO:0000256" key="3">
    <source>
        <dbReference type="ARBA" id="ARBA00023163"/>
    </source>
</evidence>
<dbReference type="InterPro" id="IPR009057">
    <property type="entry name" value="Homeodomain-like_sf"/>
</dbReference>
<dbReference type="Gene3D" id="3.20.80.10">
    <property type="entry name" value="Regulatory factor, effector binding domain"/>
    <property type="match status" value="1"/>
</dbReference>
<dbReference type="GO" id="GO:0003700">
    <property type="term" value="F:DNA-binding transcription factor activity"/>
    <property type="evidence" value="ECO:0007669"/>
    <property type="project" value="InterPro"/>
</dbReference>
<organism evidence="5 6">
    <name type="scientific">Stenotrophomonas acidaminiphila</name>
    <dbReference type="NCBI Taxonomy" id="128780"/>
    <lineage>
        <taxon>Bacteria</taxon>
        <taxon>Pseudomonadati</taxon>
        <taxon>Pseudomonadota</taxon>
        <taxon>Gammaproteobacteria</taxon>
        <taxon>Lysobacterales</taxon>
        <taxon>Lysobacteraceae</taxon>
        <taxon>Stenotrophomonas</taxon>
    </lineage>
</organism>
<dbReference type="SUPFAM" id="SSF55136">
    <property type="entry name" value="Probable bacterial effector-binding domain"/>
    <property type="match status" value="1"/>
</dbReference>
<dbReference type="EMBL" id="CP012900">
    <property type="protein sequence ID" value="ALJ26925.1"/>
    <property type="molecule type" value="Genomic_DNA"/>
</dbReference>
<keyword evidence="1" id="KW-0805">Transcription regulation</keyword>
<evidence type="ECO:0000256" key="1">
    <source>
        <dbReference type="ARBA" id="ARBA00023015"/>
    </source>
</evidence>
<dbReference type="PATRIC" id="fig|128780.6.peg.488"/>
<dbReference type="InterPro" id="IPR011256">
    <property type="entry name" value="Reg_factor_effector_dom_sf"/>
</dbReference>
<dbReference type="SUPFAM" id="SSF46689">
    <property type="entry name" value="Homeodomain-like"/>
    <property type="match status" value="2"/>
</dbReference>
<proteinExistence type="predicted"/>
<dbReference type="Gene3D" id="1.10.10.60">
    <property type="entry name" value="Homeodomain-like"/>
    <property type="match status" value="2"/>
</dbReference>
<accession>A0A0S1AVX9</accession>
<dbReference type="Pfam" id="PF12833">
    <property type="entry name" value="HTH_18"/>
    <property type="match status" value="1"/>
</dbReference>
<gene>
    <name evidence="5" type="ORF">AOT14_04800</name>
</gene>
<dbReference type="OrthoDB" id="282744at2"/>
<dbReference type="AlphaFoldDB" id="A0A0S1AVX9"/>
<dbReference type="PANTHER" id="PTHR47504:SF5">
    <property type="entry name" value="RIGHT ORIGIN-BINDING PROTEIN"/>
    <property type="match status" value="1"/>
</dbReference>
<evidence type="ECO:0000313" key="6">
    <source>
        <dbReference type="Proteomes" id="UP000061010"/>
    </source>
</evidence>
<dbReference type="InterPro" id="IPR010499">
    <property type="entry name" value="AraC_E-bd"/>
</dbReference>
<keyword evidence="6" id="KW-1185">Reference proteome</keyword>
<sequence length="278" mass="30750">MSATAKVLWHIECHDDGALALADIAAAVGLSPFHLSRMFHGRTGTPLMRYLRGRRLTLAARRLAQGGDDILQLALDSGYSTHAAFTRAFCGQFGSTPAQVRDHGLASLALVDALKLDEAAAGNGIALWRATLPAFSVAGIGRRHTCFSNGEIPGQWQQLDRQWPRPAPVSYGVCMNRDDDGGFDYIAAVPLDPAQPPPRHWQRVDLPAMRYLVAWHAGHVSSIRSTWRWLREHYLPTTRIALADTPAFERYDPRFDDRSGNGGVEIWLPLAEIPQRPE</sequence>
<dbReference type="GO" id="GO:0043565">
    <property type="term" value="F:sequence-specific DNA binding"/>
    <property type="evidence" value="ECO:0007669"/>
    <property type="project" value="InterPro"/>
</dbReference>
<keyword evidence="2" id="KW-0238">DNA-binding</keyword>
<dbReference type="Pfam" id="PF06445">
    <property type="entry name" value="GyrI-like"/>
    <property type="match status" value="1"/>
</dbReference>
<dbReference type="KEGG" id="sacz:AOT14_04800"/>
<evidence type="ECO:0000313" key="5">
    <source>
        <dbReference type="EMBL" id="ALJ26925.1"/>
    </source>
</evidence>
<name>A0A0S1AVX9_9GAMM</name>
<dbReference type="InterPro" id="IPR018060">
    <property type="entry name" value="HTH_AraC"/>
</dbReference>
<reference evidence="5 6" key="1">
    <citation type="journal article" date="2015" name="Genome Announc.">
        <title>Complete Genome Sequencing of Stenotrophomonas acidaminiphila ZAC14D2_NAIMI4_2, a Multidrug-Resistant Strain Isolated from Sediments of a Polluted River in Mexico, Uncovers New Antibiotic Resistance Genes and a Novel Class-II Lasso Peptide Biosynthesis Gene Cluster.</title>
        <authorList>
            <person name="Vinuesa P."/>
            <person name="Ochoa-Sanchez L.E."/>
        </authorList>
    </citation>
    <scope>NUCLEOTIDE SEQUENCE [LARGE SCALE GENOMIC DNA]</scope>
    <source>
        <strain evidence="5 6">ZAC14D2_NAIMI4_2</strain>
    </source>
</reference>
<dbReference type="PROSITE" id="PS01124">
    <property type="entry name" value="HTH_ARAC_FAMILY_2"/>
    <property type="match status" value="1"/>
</dbReference>
<protein>
    <submittedName>
        <fullName evidence="5">AraC family transcriptional regulator</fullName>
    </submittedName>
</protein>
<dbReference type="InterPro" id="IPR050959">
    <property type="entry name" value="MarA-like"/>
</dbReference>
<keyword evidence="3" id="KW-0804">Transcription</keyword>